<dbReference type="Gene3D" id="1.25.40.10">
    <property type="entry name" value="Tetratricopeptide repeat domain"/>
    <property type="match status" value="1"/>
</dbReference>
<reference evidence="1" key="1">
    <citation type="submission" date="2014-11" db="EMBL/GenBank/DDBJ databases">
        <authorList>
            <person name="Otto D Thomas"/>
            <person name="Naeem Raeece"/>
        </authorList>
    </citation>
    <scope>NUCLEOTIDE SEQUENCE</scope>
</reference>
<accession>A0A0G4HV83</accession>
<dbReference type="AlphaFoldDB" id="A0A0G4HV83"/>
<dbReference type="EMBL" id="CDMZ01003981">
    <property type="protein sequence ID" value="CEM48279.1"/>
    <property type="molecule type" value="Genomic_DNA"/>
</dbReference>
<dbReference type="VEuPathDB" id="CryptoDB:Cvel_1392"/>
<evidence type="ECO:0000313" key="1">
    <source>
        <dbReference type="EMBL" id="CEM48279.1"/>
    </source>
</evidence>
<dbReference type="SUPFAM" id="SSF48452">
    <property type="entry name" value="TPR-like"/>
    <property type="match status" value="1"/>
</dbReference>
<dbReference type="InterPro" id="IPR011990">
    <property type="entry name" value="TPR-like_helical_dom_sf"/>
</dbReference>
<organism evidence="1">
    <name type="scientific">Chromera velia CCMP2878</name>
    <dbReference type="NCBI Taxonomy" id="1169474"/>
    <lineage>
        <taxon>Eukaryota</taxon>
        <taxon>Sar</taxon>
        <taxon>Alveolata</taxon>
        <taxon>Colpodellida</taxon>
        <taxon>Chromeraceae</taxon>
        <taxon>Chromera</taxon>
    </lineage>
</organism>
<sequence>MWGDLKKEATVLYKDGKYSEAADIYRRALQCDGIPDSEAAKIHTNISQTVVKQGRWEDVLTEAEEALRKDGNWWKGHSFKARALQMQRNFKDAGFALIQGVIACGGLADLLQDPCLLSDFSLDLTSTSAEQWRLLCPFTVQPSEGEGTWGVVGEALKRVEGLSVLVASVELVFVSGLQNGKWRMTRVPTGGPGVTTRLVEKPYEAALGDGTLSLVPGWVTV</sequence>
<protein>
    <submittedName>
        <fullName evidence="1">Uncharacterized protein</fullName>
    </submittedName>
</protein>
<gene>
    <name evidence="1" type="ORF">Cvel_1392</name>
</gene>
<name>A0A0G4HV83_9ALVE</name>
<proteinExistence type="predicted"/>